<sequence length="75" mass="8311">MGKVVSFPGHYFSRDFSFKVCERCDGISDGLTTHCPGVSLPPLVGCNVAAGLLNYDERCGGWHWRAPWLSRKPVQ</sequence>
<dbReference type="EMBL" id="FMAI01000005">
    <property type="protein sequence ID" value="SCB31928.1"/>
    <property type="molecule type" value="Genomic_DNA"/>
</dbReference>
<dbReference type="AlphaFoldDB" id="A0A1C3VW17"/>
<keyword evidence="2" id="KW-1185">Reference proteome</keyword>
<accession>A0A1C3VW17</accession>
<reference evidence="2" key="1">
    <citation type="submission" date="2016-08" db="EMBL/GenBank/DDBJ databases">
        <authorList>
            <person name="Varghese N."/>
            <person name="Submissions Spin"/>
        </authorList>
    </citation>
    <scope>NUCLEOTIDE SEQUENCE [LARGE SCALE GENOMIC DNA]</scope>
    <source>
        <strain evidence="2">ERR11</strain>
    </source>
</reference>
<protein>
    <submittedName>
        <fullName evidence="1">Uncharacterized protein</fullName>
    </submittedName>
</protein>
<evidence type="ECO:0000313" key="2">
    <source>
        <dbReference type="Proteomes" id="UP000199184"/>
    </source>
</evidence>
<name>A0A1C3VW17_9BRAD</name>
<dbReference type="Proteomes" id="UP000199184">
    <property type="component" value="Unassembled WGS sequence"/>
</dbReference>
<organism evidence="1 2">
    <name type="scientific">Bradyrhizobium shewense</name>
    <dbReference type="NCBI Taxonomy" id="1761772"/>
    <lineage>
        <taxon>Bacteria</taxon>
        <taxon>Pseudomonadati</taxon>
        <taxon>Pseudomonadota</taxon>
        <taxon>Alphaproteobacteria</taxon>
        <taxon>Hyphomicrobiales</taxon>
        <taxon>Nitrobacteraceae</taxon>
        <taxon>Bradyrhizobium</taxon>
    </lineage>
</organism>
<proteinExistence type="predicted"/>
<evidence type="ECO:0000313" key="1">
    <source>
        <dbReference type="EMBL" id="SCB31928.1"/>
    </source>
</evidence>
<gene>
    <name evidence="1" type="ORF">GA0061098_1005343</name>
</gene>